<dbReference type="InterPro" id="IPR010539">
    <property type="entry name" value="BaxI_1-like"/>
</dbReference>
<dbReference type="PIRSF" id="PIRSF009160">
    <property type="entry name" value="UCP009160"/>
    <property type="match status" value="1"/>
</dbReference>
<feature type="transmembrane region" description="Helical" evidence="1">
    <location>
        <begin position="126"/>
        <end position="145"/>
    </location>
</feature>
<accession>A0A542E1L5</accession>
<dbReference type="RefSeq" id="WP_141848637.1">
    <property type="nucleotide sequence ID" value="NZ_BAAAPR010000014.1"/>
</dbReference>
<protein>
    <submittedName>
        <fullName evidence="2">Putative YccA/Bax inhibitor family protein</fullName>
    </submittedName>
</protein>
<keyword evidence="1" id="KW-0812">Transmembrane</keyword>
<keyword evidence="1" id="KW-0472">Membrane</keyword>
<organism evidence="2 3">
    <name type="scientific">Lapillicoccus jejuensis</name>
    <dbReference type="NCBI Taxonomy" id="402171"/>
    <lineage>
        <taxon>Bacteria</taxon>
        <taxon>Bacillati</taxon>
        <taxon>Actinomycetota</taxon>
        <taxon>Actinomycetes</taxon>
        <taxon>Micrococcales</taxon>
        <taxon>Intrasporangiaceae</taxon>
        <taxon>Lapillicoccus</taxon>
    </lineage>
</organism>
<reference evidence="2 3" key="1">
    <citation type="submission" date="2019-06" db="EMBL/GenBank/DDBJ databases">
        <title>Sequencing the genomes of 1000 actinobacteria strains.</title>
        <authorList>
            <person name="Klenk H.-P."/>
        </authorList>
    </citation>
    <scope>NUCLEOTIDE SEQUENCE [LARGE SCALE GENOMIC DNA]</scope>
    <source>
        <strain evidence="2 3">DSM 18607</strain>
    </source>
</reference>
<dbReference type="AlphaFoldDB" id="A0A542E1L5"/>
<dbReference type="Proteomes" id="UP000317893">
    <property type="component" value="Unassembled WGS sequence"/>
</dbReference>
<gene>
    <name evidence="2" type="ORF">FB458_2342</name>
</gene>
<comment type="caution">
    <text evidence="2">The sequence shown here is derived from an EMBL/GenBank/DDBJ whole genome shotgun (WGS) entry which is preliminary data.</text>
</comment>
<keyword evidence="1" id="KW-1133">Transmembrane helix</keyword>
<evidence type="ECO:0000313" key="2">
    <source>
        <dbReference type="EMBL" id="TQJ09232.1"/>
    </source>
</evidence>
<proteinExistence type="predicted"/>
<dbReference type="PANTHER" id="PTHR41282">
    <property type="entry name" value="CONSERVED TRANSMEMBRANE PROTEIN-RELATED"/>
    <property type="match status" value="1"/>
</dbReference>
<dbReference type="OrthoDB" id="116480at2"/>
<sequence>MAGNNPVFSKFEQQASQQGYAGFGRNQAPTYPPQYPGPQGGYGPQDLDALYQQPSAGPLQTGRLTVDDVVMKTLGLFVLVLAAGGVSWVLTDSQPALTTPLWLGGMLVGLGLGLAISFMKKVSVPLILLYAVAEGLFLGAFSRVMEAAFPGVVTSAVVATLATFAGMFAGYRFGIIKVTDKSRRIFGLAILGYLVFSLVNVVALLAGWTSGWGFGGGGMLGIAISLLGVGLAAYSLAMDFDSIDRAVRAQVPQQYSWLLAHGLIVSLVWLYVEMLRLFARLRD</sequence>
<feature type="transmembrane region" description="Helical" evidence="1">
    <location>
        <begin position="151"/>
        <end position="173"/>
    </location>
</feature>
<evidence type="ECO:0000256" key="1">
    <source>
        <dbReference type="SAM" id="Phobius"/>
    </source>
</evidence>
<keyword evidence="3" id="KW-1185">Reference proteome</keyword>
<dbReference type="PANTHER" id="PTHR41282:SF1">
    <property type="entry name" value="CONSERVED TRANSMEMBRANE PROTEIN-RELATED"/>
    <property type="match status" value="1"/>
</dbReference>
<dbReference type="EMBL" id="VFMN01000001">
    <property type="protein sequence ID" value="TQJ09232.1"/>
    <property type="molecule type" value="Genomic_DNA"/>
</dbReference>
<dbReference type="Pfam" id="PF12811">
    <property type="entry name" value="BaxI_1"/>
    <property type="match status" value="1"/>
</dbReference>
<name>A0A542E1L5_9MICO</name>
<evidence type="ECO:0000313" key="3">
    <source>
        <dbReference type="Proteomes" id="UP000317893"/>
    </source>
</evidence>
<feature type="transmembrane region" description="Helical" evidence="1">
    <location>
        <begin position="212"/>
        <end position="234"/>
    </location>
</feature>
<feature type="transmembrane region" description="Helical" evidence="1">
    <location>
        <begin position="69"/>
        <end position="89"/>
    </location>
</feature>
<feature type="transmembrane region" description="Helical" evidence="1">
    <location>
        <begin position="255"/>
        <end position="272"/>
    </location>
</feature>
<feature type="transmembrane region" description="Helical" evidence="1">
    <location>
        <begin position="185"/>
        <end position="206"/>
    </location>
</feature>
<feature type="transmembrane region" description="Helical" evidence="1">
    <location>
        <begin position="101"/>
        <end position="119"/>
    </location>
</feature>